<dbReference type="InterPro" id="IPR036388">
    <property type="entry name" value="WH-like_DNA-bd_sf"/>
</dbReference>
<comment type="caution">
    <text evidence="2">The sequence shown here is derived from an EMBL/GenBank/DDBJ whole genome shotgun (WGS) entry which is preliminary data.</text>
</comment>
<name>A0ABQ1WBY0_9FLAO</name>
<dbReference type="SUPFAM" id="SSF46894">
    <property type="entry name" value="C-terminal effector domain of the bipartite response regulators"/>
    <property type="match status" value="1"/>
</dbReference>
<accession>A0ABQ1WBY0</accession>
<organism evidence="2 3">
    <name type="scientific">Christiangramia forsetii</name>
    <dbReference type="NCBI Taxonomy" id="411153"/>
    <lineage>
        <taxon>Bacteria</taxon>
        <taxon>Pseudomonadati</taxon>
        <taxon>Bacteroidota</taxon>
        <taxon>Flavobacteriia</taxon>
        <taxon>Flavobacteriales</taxon>
        <taxon>Flavobacteriaceae</taxon>
        <taxon>Christiangramia</taxon>
    </lineage>
</organism>
<dbReference type="EMBL" id="BMIX01000001">
    <property type="protein sequence ID" value="GGG23895.1"/>
    <property type="molecule type" value="Genomic_DNA"/>
</dbReference>
<dbReference type="Gene3D" id="1.10.10.10">
    <property type="entry name" value="Winged helix-like DNA-binding domain superfamily/Winged helix DNA-binding domain"/>
    <property type="match status" value="1"/>
</dbReference>
<dbReference type="PROSITE" id="PS00622">
    <property type="entry name" value="HTH_LUXR_1"/>
    <property type="match status" value="1"/>
</dbReference>
<dbReference type="SMART" id="SM00421">
    <property type="entry name" value="HTH_LUXR"/>
    <property type="match status" value="1"/>
</dbReference>
<dbReference type="Proteomes" id="UP000605733">
    <property type="component" value="Unassembled WGS sequence"/>
</dbReference>
<protein>
    <recommendedName>
        <fullName evidence="1">HTH luxR-type domain-containing protein</fullName>
    </recommendedName>
</protein>
<evidence type="ECO:0000259" key="1">
    <source>
        <dbReference type="PROSITE" id="PS50043"/>
    </source>
</evidence>
<dbReference type="Pfam" id="PF00196">
    <property type="entry name" value="GerE"/>
    <property type="match status" value="1"/>
</dbReference>
<evidence type="ECO:0000313" key="3">
    <source>
        <dbReference type="Proteomes" id="UP000605733"/>
    </source>
</evidence>
<dbReference type="InterPro" id="IPR000792">
    <property type="entry name" value="Tscrpt_reg_LuxR_C"/>
</dbReference>
<dbReference type="PROSITE" id="PS50043">
    <property type="entry name" value="HTH_LUXR_2"/>
    <property type="match status" value="1"/>
</dbReference>
<sequence length="199" mass="22513">MKYSTNHNPQLIAGLNPLIPEDIEFIPKGEGMKVLCLQGGRSYPFKKIAAPIFTDILNEYTNDRGAQRFIKLLRNENRLPYSKVEQVEIYAFFMWGGIDGKPDVIAGVLQPSENFITGEDCPSLHFDKKCIVINDNELNNRDIKIILMAAKDLPNKAIAAELNISDRTLEYHNTRLFRKTGTQSRTGLVSTSYKNHLIA</sequence>
<dbReference type="InterPro" id="IPR016032">
    <property type="entry name" value="Sig_transdc_resp-reg_C-effctor"/>
</dbReference>
<reference evidence="3" key="1">
    <citation type="journal article" date="2019" name="Int. J. Syst. Evol. Microbiol.">
        <title>The Global Catalogue of Microorganisms (GCM) 10K type strain sequencing project: providing services to taxonomists for standard genome sequencing and annotation.</title>
        <authorList>
            <consortium name="The Broad Institute Genomics Platform"/>
            <consortium name="The Broad Institute Genome Sequencing Center for Infectious Disease"/>
            <person name="Wu L."/>
            <person name="Ma J."/>
        </authorList>
    </citation>
    <scope>NUCLEOTIDE SEQUENCE [LARGE SCALE GENOMIC DNA]</scope>
    <source>
        <strain evidence="3">CGMCC 1.15422</strain>
    </source>
</reference>
<evidence type="ECO:0000313" key="2">
    <source>
        <dbReference type="EMBL" id="GGG23895.1"/>
    </source>
</evidence>
<dbReference type="PRINTS" id="PR00038">
    <property type="entry name" value="HTHLUXR"/>
</dbReference>
<dbReference type="CDD" id="cd06170">
    <property type="entry name" value="LuxR_C_like"/>
    <property type="match status" value="1"/>
</dbReference>
<feature type="domain" description="HTH luxR-type" evidence="1">
    <location>
        <begin position="131"/>
        <end position="196"/>
    </location>
</feature>
<keyword evidence="3" id="KW-1185">Reference proteome</keyword>
<dbReference type="RefSeq" id="WP_011710349.1">
    <property type="nucleotide sequence ID" value="NZ_BMIX01000001.1"/>
</dbReference>
<gene>
    <name evidence="2" type="ORF">GCM10011532_03880</name>
</gene>
<proteinExistence type="predicted"/>